<comment type="caution">
    <text evidence="2">The sequence shown here is derived from an EMBL/GenBank/DDBJ whole genome shotgun (WGS) entry which is preliminary data.</text>
</comment>
<organism evidence="2 3">
    <name type="scientific">Lentinula aciculospora</name>
    <dbReference type="NCBI Taxonomy" id="153920"/>
    <lineage>
        <taxon>Eukaryota</taxon>
        <taxon>Fungi</taxon>
        <taxon>Dikarya</taxon>
        <taxon>Basidiomycota</taxon>
        <taxon>Agaricomycotina</taxon>
        <taxon>Agaricomycetes</taxon>
        <taxon>Agaricomycetidae</taxon>
        <taxon>Agaricales</taxon>
        <taxon>Marasmiineae</taxon>
        <taxon>Omphalotaceae</taxon>
        <taxon>Lentinula</taxon>
    </lineage>
</organism>
<evidence type="ECO:0000313" key="2">
    <source>
        <dbReference type="EMBL" id="KAJ4488141.1"/>
    </source>
</evidence>
<keyword evidence="3" id="KW-1185">Reference proteome</keyword>
<feature type="region of interest" description="Disordered" evidence="1">
    <location>
        <begin position="1"/>
        <end position="64"/>
    </location>
</feature>
<dbReference type="AlphaFoldDB" id="A0A9W9AQ92"/>
<name>A0A9W9AQ92_9AGAR</name>
<dbReference type="EMBL" id="JAOTPV010000002">
    <property type="protein sequence ID" value="KAJ4488141.1"/>
    <property type="molecule type" value="Genomic_DNA"/>
</dbReference>
<evidence type="ECO:0000256" key="1">
    <source>
        <dbReference type="SAM" id="MobiDB-lite"/>
    </source>
</evidence>
<dbReference type="Proteomes" id="UP001150266">
    <property type="component" value="Unassembled WGS sequence"/>
</dbReference>
<proteinExistence type="predicted"/>
<feature type="region of interest" description="Disordered" evidence="1">
    <location>
        <begin position="114"/>
        <end position="133"/>
    </location>
</feature>
<dbReference type="OrthoDB" id="3254913at2759"/>
<reference evidence="2" key="1">
    <citation type="submission" date="2022-08" db="EMBL/GenBank/DDBJ databases">
        <title>A Global Phylogenomic Analysis of the Shiitake Genus Lentinula.</title>
        <authorList>
            <consortium name="DOE Joint Genome Institute"/>
            <person name="Sierra-Patev S."/>
            <person name="Min B."/>
            <person name="Naranjo-Ortiz M."/>
            <person name="Looney B."/>
            <person name="Konkel Z."/>
            <person name="Slot J.C."/>
            <person name="Sakamoto Y."/>
            <person name="Steenwyk J.L."/>
            <person name="Rokas A."/>
            <person name="Carro J."/>
            <person name="Camarero S."/>
            <person name="Ferreira P."/>
            <person name="Molpeceres G."/>
            <person name="Ruiz-Duenas F.J."/>
            <person name="Serrano A."/>
            <person name="Henrissat B."/>
            <person name="Drula E."/>
            <person name="Hughes K.W."/>
            <person name="Mata J.L."/>
            <person name="Ishikawa N.K."/>
            <person name="Vargas-Isla R."/>
            <person name="Ushijima S."/>
            <person name="Smith C.A."/>
            <person name="Ahrendt S."/>
            <person name="Andreopoulos W."/>
            <person name="He G."/>
            <person name="Labutti K."/>
            <person name="Lipzen A."/>
            <person name="Ng V."/>
            <person name="Riley R."/>
            <person name="Sandor L."/>
            <person name="Barry K."/>
            <person name="Martinez A.T."/>
            <person name="Xiao Y."/>
            <person name="Gibbons J.G."/>
            <person name="Terashima K."/>
            <person name="Grigoriev I.V."/>
            <person name="Hibbett D.S."/>
        </authorList>
    </citation>
    <scope>NUCLEOTIDE SEQUENCE</scope>
    <source>
        <strain evidence="2">JLM2183</strain>
    </source>
</reference>
<evidence type="ECO:0000313" key="3">
    <source>
        <dbReference type="Proteomes" id="UP001150266"/>
    </source>
</evidence>
<protein>
    <submittedName>
        <fullName evidence="2">Uncharacterized protein</fullName>
    </submittedName>
</protein>
<sequence>MSTNLDHSQNEHDAPSGSGSDVGLDQQSSAEPSAEPLDTEETTHGSTPGDKSPLLPQISPDNDFSLDLHSIISAGHPEMDKVNKRASNVQKLAQENEKLKEELRAMSQRLEAAERRRQELVRKKQGMKEPPSE</sequence>
<accession>A0A9W9AQ92</accession>
<gene>
    <name evidence="2" type="ORF">J3R30DRAFT_3433400</name>
</gene>